<feature type="compositionally biased region" description="Low complexity" evidence="1">
    <location>
        <begin position="185"/>
        <end position="195"/>
    </location>
</feature>
<dbReference type="InParanoid" id="K3YA02"/>
<reference evidence="2" key="2">
    <citation type="submission" date="2018-08" db="UniProtKB">
        <authorList>
            <consortium name="EnsemblPlants"/>
        </authorList>
    </citation>
    <scope>IDENTIFICATION</scope>
    <source>
        <strain evidence="2">Yugu1</strain>
    </source>
</reference>
<feature type="region of interest" description="Disordered" evidence="1">
    <location>
        <begin position="122"/>
        <end position="196"/>
    </location>
</feature>
<sequence>MTATDPSTTRSITAHDVPFFLPSPAPEIRPSNLSNVMFHPRTPTMTSRTAPAKNPTDAFWVVRRPAASLIVASRRASGGLDDAPVAPAATYTNRRSCAVWRDGDVEAHARLVLAVRPHRAGLDGGEAAGRGGVRGERDVPGAAEPVPVQERRVDVPEDDERHGGGPGQREAGVERRLALRHPAAVDDVAGAPDADPLGKEQEALGVVNAGVVLI</sequence>
<evidence type="ECO:0000313" key="3">
    <source>
        <dbReference type="Proteomes" id="UP000004995"/>
    </source>
</evidence>
<evidence type="ECO:0000256" key="1">
    <source>
        <dbReference type="SAM" id="MobiDB-lite"/>
    </source>
</evidence>
<proteinExistence type="predicted"/>
<evidence type="ECO:0000313" key="2">
    <source>
        <dbReference type="EnsemblPlants" id="KQK96213"/>
    </source>
</evidence>
<feature type="compositionally biased region" description="Basic and acidic residues" evidence="1">
    <location>
        <begin position="149"/>
        <end position="163"/>
    </location>
</feature>
<dbReference type="EMBL" id="AGNK02004052">
    <property type="status" value="NOT_ANNOTATED_CDS"/>
    <property type="molecule type" value="Genomic_DNA"/>
</dbReference>
<dbReference type="HOGENOM" id="CLU_1290915_0_0_1"/>
<dbReference type="Proteomes" id="UP000004995">
    <property type="component" value="Unassembled WGS sequence"/>
</dbReference>
<keyword evidence="3" id="KW-1185">Reference proteome</keyword>
<dbReference type="AlphaFoldDB" id="K3YA02"/>
<protein>
    <submittedName>
        <fullName evidence="2">Uncharacterized protein</fullName>
    </submittedName>
</protein>
<name>K3YA02_SETIT</name>
<dbReference type="Gramene" id="KQK96213">
    <property type="protein sequence ID" value="KQK96213"/>
    <property type="gene ID" value="SETIT_011044mg"/>
</dbReference>
<accession>K3YA02</accession>
<dbReference type="EnsemblPlants" id="KQK96213">
    <property type="protein sequence ID" value="KQK96213"/>
    <property type="gene ID" value="SETIT_011044mg"/>
</dbReference>
<reference evidence="3" key="1">
    <citation type="journal article" date="2012" name="Nat. Biotechnol.">
        <title>Reference genome sequence of the model plant Setaria.</title>
        <authorList>
            <person name="Bennetzen J.L."/>
            <person name="Schmutz J."/>
            <person name="Wang H."/>
            <person name="Percifield R."/>
            <person name="Hawkins J."/>
            <person name="Pontaroli A.C."/>
            <person name="Estep M."/>
            <person name="Feng L."/>
            <person name="Vaughn J.N."/>
            <person name="Grimwood J."/>
            <person name="Jenkins J."/>
            <person name="Barry K."/>
            <person name="Lindquist E."/>
            <person name="Hellsten U."/>
            <person name="Deshpande S."/>
            <person name="Wang X."/>
            <person name="Wu X."/>
            <person name="Mitros T."/>
            <person name="Triplett J."/>
            <person name="Yang X."/>
            <person name="Ye C.Y."/>
            <person name="Mauro-Herrera M."/>
            <person name="Wang L."/>
            <person name="Li P."/>
            <person name="Sharma M."/>
            <person name="Sharma R."/>
            <person name="Ronald P.C."/>
            <person name="Panaud O."/>
            <person name="Kellogg E.A."/>
            <person name="Brutnell T.P."/>
            <person name="Doust A.N."/>
            <person name="Tuskan G.A."/>
            <person name="Rokhsar D."/>
            <person name="Devos K.M."/>
        </authorList>
    </citation>
    <scope>NUCLEOTIDE SEQUENCE [LARGE SCALE GENOMIC DNA]</scope>
    <source>
        <strain evidence="3">cv. Yugu1</strain>
    </source>
</reference>
<organism evidence="2 3">
    <name type="scientific">Setaria italica</name>
    <name type="common">Foxtail millet</name>
    <name type="synonym">Panicum italicum</name>
    <dbReference type="NCBI Taxonomy" id="4555"/>
    <lineage>
        <taxon>Eukaryota</taxon>
        <taxon>Viridiplantae</taxon>
        <taxon>Streptophyta</taxon>
        <taxon>Embryophyta</taxon>
        <taxon>Tracheophyta</taxon>
        <taxon>Spermatophyta</taxon>
        <taxon>Magnoliopsida</taxon>
        <taxon>Liliopsida</taxon>
        <taxon>Poales</taxon>
        <taxon>Poaceae</taxon>
        <taxon>PACMAD clade</taxon>
        <taxon>Panicoideae</taxon>
        <taxon>Panicodae</taxon>
        <taxon>Paniceae</taxon>
        <taxon>Cenchrinae</taxon>
        <taxon>Setaria</taxon>
    </lineage>
</organism>
<feature type="compositionally biased region" description="Gly residues" evidence="1">
    <location>
        <begin position="122"/>
        <end position="132"/>
    </location>
</feature>